<name>A0ABS7DK24_9FIRM</name>
<evidence type="ECO:0000313" key="1">
    <source>
        <dbReference type="EMBL" id="MBW7571646.1"/>
    </source>
</evidence>
<accession>A0ABS7DK24</accession>
<protein>
    <submittedName>
        <fullName evidence="1">Uncharacterized protein</fullName>
    </submittedName>
</protein>
<dbReference type="EMBL" id="JAGFNZ010000001">
    <property type="protein sequence ID" value="MBW7571646.1"/>
    <property type="molecule type" value="Genomic_DNA"/>
</dbReference>
<organism evidence="1 2">
    <name type="scientific">Caproiciproducens faecalis</name>
    <dbReference type="NCBI Taxonomy" id="2820301"/>
    <lineage>
        <taxon>Bacteria</taxon>
        <taxon>Bacillati</taxon>
        <taxon>Bacillota</taxon>
        <taxon>Clostridia</taxon>
        <taxon>Eubacteriales</taxon>
        <taxon>Acutalibacteraceae</taxon>
        <taxon>Caproiciproducens</taxon>
    </lineage>
</organism>
<keyword evidence="2" id="KW-1185">Reference proteome</keyword>
<proteinExistence type="predicted"/>
<evidence type="ECO:0000313" key="2">
    <source>
        <dbReference type="Proteomes" id="UP000719942"/>
    </source>
</evidence>
<dbReference type="RefSeq" id="WP_219964042.1">
    <property type="nucleotide sequence ID" value="NZ_JAGFNZ010000001.1"/>
</dbReference>
<gene>
    <name evidence="1" type="ORF">J5W02_02365</name>
</gene>
<dbReference type="Proteomes" id="UP000719942">
    <property type="component" value="Unassembled WGS sequence"/>
</dbReference>
<sequence>MFGKKKAKLFGNHIETDCRHCANSSDFDGASVCKFDRYLEPDGSCSRFVYDPLKRTPVSIPALKPHSADEFKL</sequence>
<reference evidence="1 2" key="1">
    <citation type="submission" date="2021-03" db="EMBL/GenBank/DDBJ databases">
        <title>Caproiciproducens sp. nov. isolated from feces of cow.</title>
        <authorList>
            <person name="Choi J.-Y."/>
        </authorList>
    </citation>
    <scope>NUCLEOTIDE SEQUENCE [LARGE SCALE GENOMIC DNA]</scope>
    <source>
        <strain evidence="1 2">AGMB10547</strain>
    </source>
</reference>
<comment type="caution">
    <text evidence="1">The sequence shown here is derived from an EMBL/GenBank/DDBJ whole genome shotgun (WGS) entry which is preliminary data.</text>
</comment>